<keyword evidence="5" id="KW-0812">Transmembrane</keyword>
<sequence length="316" mass="34016">MISSENNPDHIFVTSTLRRSLGRWRMVAFVALGVALLAFSVRLVSEFKTPENYIALVKIDGVIATSPERMAVLEQLGENEQVKAVVVRINSPGGTTAGGEELYEGLSKLRAQKPVVAVISELGASAAYMGAIATDRIFARRLSLVGSIGVLIQHIDASGLLNTIGIDMQKVASGPLKAEPEINKPLAGKVRDSFQALVDDSFNWFVDIVAKRRGLSRQKTLELADGRIMNGRMALSAGLIDQIGGDGEAIDWLERQKVPSGLPVLEVYPPAPGDWQRFLQLVGQNAQNMLGFGLLPSNGSALDAMVSLWQVGNQAQ</sequence>
<dbReference type="Gene3D" id="3.90.226.10">
    <property type="entry name" value="2-enoyl-CoA Hydratase, Chain A, domain 1"/>
    <property type="match status" value="1"/>
</dbReference>
<dbReference type="EMBL" id="UOEO01000142">
    <property type="protein sequence ID" value="VAW20532.1"/>
    <property type="molecule type" value="Genomic_DNA"/>
</dbReference>
<evidence type="ECO:0000256" key="4">
    <source>
        <dbReference type="ARBA" id="ARBA00022825"/>
    </source>
</evidence>
<proteinExistence type="inferred from homology"/>
<evidence type="ECO:0000256" key="2">
    <source>
        <dbReference type="ARBA" id="ARBA00022670"/>
    </source>
</evidence>
<evidence type="ECO:0000259" key="6">
    <source>
        <dbReference type="Pfam" id="PF01343"/>
    </source>
</evidence>
<gene>
    <name evidence="7" type="ORF">MNBD_ALPHA12-710</name>
</gene>
<keyword evidence="5" id="KW-0472">Membrane</keyword>
<keyword evidence="4" id="KW-0720">Serine protease</keyword>
<dbReference type="InterPro" id="IPR029045">
    <property type="entry name" value="ClpP/crotonase-like_dom_sf"/>
</dbReference>
<dbReference type="InterPro" id="IPR004635">
    <property type="entry name" value="Pept_S49_SppA"/>
</dbReference>
<keyword evidence="2" id="KW-0645">Protease</keyword>
<protein>
    <recommendedName>
        <fullName evidence="6">Peptidase S49 domain-containing protein</fullName>
    </recommendedName>
</protein>
<dbReference type="Pfam" id="PF01343">
    <property type="entry name" value="Peptidase_S49"/>
    <property type="match status" value="1"/>
</dbReference>
<dbReference type="Gene3D" id="6.20.330.10">
    <property type="match status" value="1"/>
</dbReference>
<dbReference type="NCBIfam" id="TIGR00706">
    <property type="entry name" value="SppA_dom"/>
    <property type="match status" value="1"/>
</dbReference>
<keyword evidence="5" id="KW-1133">Transmembrane helix</keyword>
<dbReference type="PANTHER" id="PTHR42987:SF6">
    <property type="entry name" value="PROTEINASE IV"/>
    <property type="match status" value="1"/>
</dbReference>
<dbReference type="CDD" id="cd07023">
    <property type="entry name" value="S49_Sppa_N_C"/>
    <property type="match status" value="1"/>
</dbReference>
<reference evidence="7" key="1">
    <citation type="submission" date="2018-06" db="EMBL/GenBank/DDBJ databases">
        <authorList>
            <person name="Zhirakovskaya E."/>
        </authorList>
    </citation>
    <scope>NUCLEOTIDE SEQUENCE</scope>
</reference>
<feature type="transmembrane region" description="Helical" evidence="5">
    <location>
        <begin position="26"/>
        <end position="44"/>
    </location>
</feature>
<dbReference type="InterPro" id="IPR047272">
    <property type="entry name" value="S49_SppA_C"/>
</dbReference>
<organism evidence="7">
    <name type="scientific">hydrothermal vent metagenome</name>
    <dbReference type="NCBI Taxonomy" id="652676"/>
    <lineage>
        <taxon>unclassified sequences</taxon>
        <taxon>metagenomes</taxon>
        <taxon>ecological metagenomes</taxon>
    </lineage>
</organism>
<evidence type="ECO:0000256" key="1">
    <source>
        <dbReference type="ARBA" id="ARBA00008683"/>
    </source>
</evidence>
<dbReference type="GO" id="GO:0006508">
    <property type="term" value="P:proteolysis"/>
    <property type="evidence" value="ECO:0007669"/>
    <property type="project" value="UniProtKB-KW"/>
</dbReference>
<dbReference type="InterPro" id="IPR002142">
    <property type="entry name" value="Peptidase_S49"/>
</dbReference>
<dbReference type="GO" id="GO:0008236">
    <property type="term" value="F:serine-type peptidase activity"/>
    <property type="evidence" value="ECO:0007669"/>
    <property type="project" value="UniProtKB-KW"/>
</dbReference>
<evidence type="ECO:0000256" key="5">
    <source>
        <dbReference type="SAM" id="Phobius"/>
    </source>
</evidence>
<dbReference type="SUPFAM" id="SSF52096">
    <property type="entry name" value="ClpP/crotonase"/>
    <property type="match status" value="1"/>
</dbReference>
<dbReference type="PANTHER" id="PTHR42987">
    <property type="entry name" value="PEPTIDASE S49"/>
    <property type="match status" value="1"/>
</dbReference>
<feature type="domain" description="Peptidase S49" evidence="6">
    <location>
        <begin position="109"/>
        <end position="257"/>
    </location>
</feature>
<name>A0A3B0U1P9_9ZZZZ</name>
<evidence type="ECO:0000313" key="7">
    <source>
        <dbReference type="EMBL" id="VAW20532.1"/>
    </source>
</evidence>
<comment type="similarity">
    <text evidence="1">Belongs to the peptidase S49 family.</text>
</comment>
<keyword evidence="3" id="KW-0378">Hydrolase</keyword>
<accession>A0A3B0U1P9</accession>
<evidence type="ECO:0000256" key="3">
    <source>
        <dbReference type="ARBA" id="ARBA00022801"/>
    </source>
</evidence>
<dbReference type="AlphaFoldDB" id="A0A3B0U1P9"/>